<dbReference type="NCBIfam" id="TIGR00377">
    <property type="entry name" value="ant_ant_sig"/>
    <property type="match status" value="1"/>
</dbReference>
<feature type="domain" description="STAS" evidence="3">
    <location>
        <begin position="41"/>
        <end position="137"/>
    </location>
</feature>
<evidence type="ECO:0000256" key="2">
    <source>
        <dbReference type="RuleBase" id="RU003749"/>
    </source>
</evidence>
<comment type="similarity">
    <text evidence="1 2">Belongs to the anti-sigma-factor antagonist family.</text>
</comment>
<dbReference type="AlphaFoldDB" id="A0A2M7T8K6"/>
<evidence type="ECO:0000313" key="5">
    <source>
        <dbReference type="Proteomes" id="UP000230956"/>
    </source>
</evidence>
<proteinExistence type="inferred from homology"/>
<gene>
    <name evidence="4" type="ORF">COY37_04590</name>
</gene>
<dbReference type="CDD" id="cd07043">
    <property type="entry name" value="STAS_anti-anti-sigma_factors"/>
    <property type="match status" value="1"/>
</dbReference>
<dbReference type="Pfam" id="PF01740">
    <property type="entry name" value="STAS"/>
    <property type="match status" value="1"/>
</dbReference>
<sequence>MHVRGGNIDVDTRSTCYGGAAQEGGQACMEIIKKAVGETPVIEVHGQIDLSNCYKLHEAINEEIEKGNYFMVVNLHKISYIDSSCLGVLLGGLEKVKKKAGALAVVGNPLVDRVLTLTGLTRIFPFHSTVNDAIANLKKIKSKD</sequence>
<dbReference type="PROSITE" id="PS50801">
    <property type="entry name" value="STAS"/>
    <property type="match status" value="1"/>
</dbReference>
<name>A0A2M7T8K6_9ACTN</name>
<dbReference type="PANTHER" id="PTHR33495:SF2">
    <property type="entry name" value="ANTI-SIGMA FACTOR ANTAGONIST TM_1081-RELATED"/>
    <property type="match status" value="1"/>
</dbReference>
<dbReference type="InterPro" id="IPR002645">
    <property type="entry name" value="STAS_dom"/>
</dbReference>
<accession>A0A2M7T8K6</accession>
<dbReference type="PANTHER" id="PTHR33495">
    <property type="entry name" value="ANTI-SIGMA FACTOR ANTAGONIST TM_1081-RELATED-RELATED"/>
    <property type="match status" value="1"/>
</dbReference>
<evidence type="ECO:0000256" key="1">
    <source>
        <dbReference type="ARBA" id="ARBA00009013"/>
    </source>
</evidence>
<reference evidence="5" key="1">
    <citation type="submission" date="2017-09" db="EMBL/GenBank/DDBJ databases">
        <title>Depth-based differentiation of microbial function through sediment-hosted aquifers and enrichment of novel symbionts in the deep terrestrial subsurface.</title>
        <authorList>
            <person name="Probst A.J."/>
            <person name="Ladd B."/>
            <person name="Jarett J.K."/>
            <person name="Geller-Mcgrath D.E."/>
            <person name="Sieber C.M.K."/>
            <person name="Emerson J.B."/>
            <person name="Anantharaman K."/>
            <person name="Thomas B.C."/>
            <person name="Malmstrom R."/>
            <person name="Stieglmeier M."/>
            <person name="Klingl A."/>
            <person name="Woyke T."/>
            <person name="Ryan C.M."/>
            <person name="Banfield J.F."/>
        </authorList>
    </citation>
    <scope>NUCLEOTIDE SEQUENCE [LARGE SCALE GENOMIC DNA]</scope>
</reference>
<evidence type="ECO:0000313" key="4">
    <source>
        <dbReference type="EMBL" id="PIZ39772.1"/>
    </source>
</evidence>
<dbReference type="InterPro" id="IPR036513">
    <property type="entry name" value="STAS_dom_sf"/>
</dbReference>
<dbReference type="Gene3D" id="3.30.750.24">
    <property type="entry name" value="STAS domain"/>
    <property type="match status" value="1"/>
</dbReference>
<evidence type="ECO:0000259" key="3">
    <source>
        <dbReference type="PROSITE" id="PS50801"/>
    </source>
</evidence>
<protein>
    <recommendedName>
        <fullName evidence="2">Anti-sigma factor antagonist</fullName>
    </recommendedName>
</protein>
<dbReference type="SUPFAM" id="SSF52091">
    <property type="entry name" value="SpoIIaa-like"/>
    <property type="match status" value="1"/>
</dbReference>
<comment type="caution">
    <text evidence="4">The sequence shown here is derived from an EMBL/GenBank/DDBJ whole genome shotgun (WGS) entry which is preliminary data.</text>
</comment>
<dbReference type="Proteomes" id="UP000230956">
    <property type="component" value="Unassembled WGS sequence"/>
</dbReference>
<dbReference type="EMBL" id="PFNG01000107">
    <property type="protein sequence ID" value="PIZ39772.1"/>
    <property type="molecule type" value="Genomic_DNA"/>
</dbReference>
<dbReference type="InterPro" id="IPR003658">
    <property type="entry name" value="Anti-sigma_ant"/>
</dbReference>
<dbReference type="GO" id="GO:0043856">
    <property type="term" value="F:anti-sigma factor antagonist activity"/>
    <property type="evidence" value="ECO:0007669"/>
    <property type="project" value="InterPro"/>
</dbReference>
<organism evidence="4 5">
    <name type="scientific">Candidatus Aquicultor secundus</name>
    <dbReference type="NCBI Taxonomy" id="1973895"/>
    <lineage>
        <taxon>Bacteria</taxon>
        <taxon>Bacillati</taxon>
        <taxon>Actinomycetota</taxon>
        <taxon>Candidatus Aquicultoria</taxon>
        <taxon>Candidatus Aquicultorales</taxon>
        <taxon>Candidatus Aquicultoraceae</taxon>
        <taxon>Candidatus Aquicultor</taxon>
    </lineage>
</organism>